<protein>
    <submittedName>
        <fullName evidence="1">Uncharacterized protein</fullName>
    </submittedName>
</protein>
<evidence type="ECO:0000313" key="2">
    <source>
        <dbReference type="Proteomes" id="UP001434883"/>
    </source>
</evidence>
<feature type="non-terminal residue" evidence="1">
    <location>
        <position position="51"/>
    </location>
</feature>
<dbReference type="EMBL" id="JAHRIN010053913">
    <property type="protein sequence ID" value="MEQ2210630.1"/>
    <property type="molecule type" value="Genomic_DNA"/>
</dbReference>
<feature type="non-terminal residue" evidence="1">
    <location>
        <position position="1"/>
    </location>
</feature>
<comment type="caution">
    <text evidence="1">The sequence shown here is derived from an EMBL/GenBank/DDBJ whole genome shotgun (WGS) entry which is preliminary data.</text>
</comment>
<sequence length="51" mass="5686">VCVQNMSDMNFTLAEVKLTEKQHLSLELQSFNTKTNQASSTAAPVWSVDSR</sequence>
<organism evidence="1 2">
    <name type="scientific">Xenoophorus captivus</name>
    <dbReference type="NCBI Taxonomy" id="1517983"/>
    <lineage>
        <taxon>Eukaryota</taxon>
        <taxon>Metazoa</taxon>
        <taxon>Chordata</taxon>
        <taxon>Craniata</taxon>
        <taxon>Vertebrata</taxon>
        <taxon>Euteleostomi</taxon>
        <taxon>Actinopterygii</taxon>
        <taxon>Neopterygii</taxon>
        <taxon>Teleostei</taxon>
        <taxon>Neoteleostei</taxon>
        <taxon>Acanthomorphata</taxon>
        <taxon>Ovalentaria</taxon>
        <taxon>Atherinomorphae</taxon>
        <taxon>Cyprinodontiformes</taxon>
        <taxon>Goodeidae</taxon>
        <taxon>Xenoophorus</taxon>
    </lineage>
</organism>
<keyword evidence="2" id="KW-1185">Reference proteome</keyword>
<reference evidence="1 2" key="1">
    <citation type="submission" date="2021-06" db="EMBL/GenBank/DDBJ databases">
        <authorList>
            <person name="Palmer J.M."/>
        </authorList>
    </citation>
    <scope>NUCLEOTIDE SEQUENCE [LARGE SCALE GENOMIC DNA]</scope>
    <source>
        <strain evidence="1 2">XC_2019</strain>
        <tissue evidence="1">Muscle</tissue>
    </source>
</reference>
<gene>
    <name evidence="1" type="ORF">XENOCAPTIV_016847</name>
</gene>
<accession>A0ABV0RQV8</accession>
<evidence type="ECO:0000313" key="1">
    <source>
        <dbReference type="EMBL" id="MEQ2210630.1"/>
    </source>
</evidence>
<proteinExistence type="predicted"/>
<dbReference type="Proteomes" id="UP001434883">
    <property type="component" value="Unassembled WGS sequence"/>
</dbReference>
<name>A0ABV0RQV8_9TELE</name>